<keyword evidence="2" id="KW-1133">Transmembrane helix</keyword>
<gene>
    <name evidence="3" type="ORF">OOZ53_21810</name>
</gene>
<dbReference type="EMBL" id="JAPJZH010000018">
    <property type="protein sequence ID" value="MDA4848009.1"/>
    <property type="molecule type" value="Genomic_DNA"/>
</dbReference>
<comment type="caution">
    <text evidence="3">The sequence shown here is derived from an EMBL/GenBank/DDBJ whole genome shotgun (WGS) entry which is preliminary data.</text>
</comment>
<protein>
    <submittedName>
        <fullName evidence="3">Uncharacterized protein</fullName>
    </submittedName>
</protein>
<keyword evidence="2" id="KW-0472">Membrane</keyword>
<name>A0ABT4VTI9_9HYPH</name>
<reference evidence="3" key="1">
    <citation type="submission" date="2022-11" db="EMBL/GenBank/DDBJ databases">
        <title>Hoeflea poritis sp. nov., isolated from scleractinian coral Porites lutea.</title>
        <authorList>
            <person name="Zhang G."/>
            <person name="Wei Q."/>
            <person name="Cai L."/>
        </authorList>
    </citation>
    <scope>NUCLEOTIDE SEQUENCE</scope>
    <source>
        <strain evidence="3">E7-10</strain>
    </source>
</reference>
<sequence>MKAFETAIRKALQKIDGTNAKLRERVYQSARDALTNSQAKQGIWGSDAAAAQNRRLQDLIAEIEAEYIAPLEPEPQPRPVRRAPKPEIQDIEPEAPPLPEPPPPPPPRPTARQQPQRPPAKPAAQKRPPKERIRWSEPEPEIGGNLDVESVGPVDPPPPGKNKRRKKKRADASLPDMDLLGESIGAAQRPGKQKRQKRRRPVFSLILVSALVISFLGIGILWAVYSGIFLSEEQRDTSVPNPPAKIEGGDFAGNPPADGTFSGDWIEVFTPDNISGVSGRGAATAVVVESNGAQALQSVSADPGVAGEILFELSPAVLRNLAGQKSLVAITLRSSTEEPTQIYVKCELAGDGSCGRHRFDVNYETGDIVFSIDLTGRAADGASGFLALNSDVTGKGLGVDIYAIRMRPQ</sequence>
<evidence type="ECO:0000313" key="4">
    <source>
        <dbReference type="Proteomes" id="UP001148313"/>
    </source>
</evidence>
<feature type="region of interest" description="Disordered" evidence="1">
    <location>
        <begin position="68"/>
        <end position="198"/>
    </location>
</feature>
<feature type="compositionally biased region" description="Basic and acidic residues" evidence="1">
    <location>
        <begin position="128"/>
        <end position="137"/>
    </location>
</feature>
<evidence type="ECO:0000313" key="3">
    <source>
        <dbReference type="EMBL" id="MDA4848009.1"/>
    </source>
</evidence>
<keyword evidence="2" id="KW-0812">Transmembrane</keyword>
<proteinExistence type="predicted"/>
<dbReference type="Proteomes" id="UP001148313">
    <property type="component" value="Unassembled WGS sequence"/>
</dbReference>
<evidence type="ECO:0000256" key="2">
    <source>
        <dbReference type="SAM" id="Phobius"/>
    </source>
</evidence>
<organism evidence="3 4">
    <name type="scientific">Hoeflea poritis</name>
    <dbReference type="NCBI Taxonomy" id="2993659"/>
    <lineage>
        <taxon>Bacteria</taxon>
        <taxon>Pseudomonadati</taxon>
        <taxon>Pseudomonadota</taxon>
        <taxon>Alphaproteobacteria</taxon>
        <taxon>Hyphomicrobiales</taxon>
        <taxon>Rhizobiaceae</taxon>
        <taxon>Hoeflea</taxon>
    </lineage>
</organism>
<keyword evidence="4" id="KW-1185">Reference proteome</keyword>
<feature type="compositionally biased region" description="Pro residues" evidence="1">
    <location>
        <begin position="94"/>
        <end position="109"/>
    </location>
</feature>
<evidence type="ECO:0000256" key="1">
    <source>
        <dbReference type="SAM" id="MobiDB-lite"/>
    </source>
</evidence>
<accession>A0ABT4VTI9</accession>
<feature type="transmembrane region" description="Helical" evidence="2">
    <location>
        <begin position="202"/>
        <end position="225"/>
    </location>
</feature>
<dbReference type="RefSeq" id="WP_271091856.1">
    <property type="nucleotide sequence ID" value="NZ_JAPJZH010000018.1"/>
</dbReference>